<dbReference type="Proteomes" id="UP001257060">
    <property type="component" value="Unassembled WGS sequence"/>
</dbReference>
<comment type="caution">
    <text evidence="1">The sequence shown here is derived from an EMBL/GenBank/DDBJ whole genome shotgun (WGS) entry which is preliminary data.</text>
</comment>
<dbReference type="RefSeq" id="WP_310925279.1">
    <property type="nucleotide sequence ID" value="NZ_JAMQOP010000003.1"/>
</dbReference>
<evidence type="ECO:0000313" key="2">
    <source>
        <dbReference type="Proteomes" id="UP001257060"/>
    </source>
</evidence>
<reference evidence="1 2" key="1">
    <citation type="submission" date="2022-06" db="EMBL/GenBank/DDBJ databases">
        <title>Halogeometricum sp. a new haloarchaeum isolate from saline soil.</title>
        <authorList>
            <person name="Strakova D."/>
            <person name="Galisteo C."/>
            <person name="Sanchez-Porro C."/>
            <person name="Ventosa A."/>
        </authorList>
    </citation>
    <scope>NUCLEOTIDE SEQUENCE [LARGE SCALE GENOMIC DNA]</scope>
    <source>
        <strain evidence="1 2">S1BR25-6</strain>
    </source>
</reference>
<name>A0ABU2GHU3_9EURY</name>
<sequence length="52" mass="5444">MERAYVYYGFLALWGWTDGTDALLTGATRGWNVPSAVQAVAGALLVAVAGRG</sequence>
<evidence type="ECO:0000313" key="1">
    <source>
        <dbReference type="EMBL" id="MDS0300380.1"/>
    </source>
</evidence>
<dbReference type="EMBL" id="JAMQOP010000003">
    <property type="protein sequence ID" value="MDS0300380.1"/>
    <property type="molecule type" value="Genomic_DNA"/>
</dbReference>
<organism evidence="1 2">
    <name type="scientific">Halogeometricum salsisoli</name>
    <dbReference type="NCBI Taxonomy" id="2950536"/>
    <lineage>
        <taxon>Archaea</taxon>
        <taxon>Methanobacteriati</taxon>
        <taxon>Methanobacteriota</taxon>
        <taxon>Stenosarchaea group</taxon>
        <taxon>Halobacteria</taxon>
        <taxon>Halobacteriales</taxon>
        <taxon>Haloferacaceae</taxon>
        <taxon>Halogeometricum</taxon>
    </lineage>
</organism>
<accession>A0ABU2GHU3</accession>
<protein>
    <submittedName>
        <fullName evidence="1">Uncharacterized protein</fullName>
    </submittedName>
</protein>
<keyword evidence="2" id="KW-1185">Reference proteome</keyword>
<gene>
    <name evidence="1" type="ORF">NDI76_16660</name>
</gene>
<proteinExistence type="predicted"/>